<sequence length="90" mass="9785">MIAQSDIGHRTEDGRPDLRIAALWVESAPSLGPGETASVRLAPLRPEHWRHLKVGGLITMYEAQPVAGLAEIIELLPPVLHLPPRTAPTE</sequence>
<accession>A0A4R4YIX7</accession>
<dbReference type="AlphaFoldDB" id="A0A4R4YIX7"/>
<organism evidence="1 2">
    <name type="scientific">Kribbella antibiotica</name>
    <dbReference type="NCBI Taxonomy" id="190195"/>
    <lineage>
        <taxon>Bacteria</taxon>
        <taxon>Bacillati</taxon>
        <taxon>Actinomycetota</taxon>
        <taxon>Actinomycetes</taxon>
        <taxon>Propionibacteriales</taxon>
        <taxon>Kribbellaceae</taxon>
        <taxon>Kribbella</taxon>
    </lineage>
</organism>
<protein>
    <submittedName>
        <fullName evidence="1">Uncharacterized protein</fullName>
    </submittedName>
</protein>
<dbReference type="EMBL" id="SMKX01000225">
    <property type="protein sequence ID" value="TDD44766.1"/>
    <property type="molecule type" value="Genomic_DNA"/>
</dbReference>
<reference evidence="1 2" key="1">
    <citation type="submission" date="2019-03" db="EMBL/GenBank/DDBJ databases">
        <title>Draft genome sequences of novel Actinobacteria.</title>
        <authorList>
            <person name="Sahin N."/>
            <person name="Ay H."/>
            <person name="Saygin H."/>
        </authorList>
    </citation>
    <scope>NUCLEOTIDE SEQUENCE [LARGE SCALE GENOMIC DNA]</scope>
    <source>
        <strain evidence="1 2">JCM 13523</strain>
    </source>
</reference>
<evidence type="ECO:0000313" key="1">
    <source>
        <dbReference type="EMBL" id="TDD44766.1"/>
    </source>
</evidence>
<keyword evidence="2" id="KW-1185">Reference proteome</keyword>
<proteinExistence type="predicted"/>
<dbReference type="Proteomes" id="UP000295124">
    <property type="component" value="Unassembled WGS sequence"/>
</dbReference>
<dbReference type="OrthoDB" id="3472120at2"/>
<evidence type="ECO:0000313" key="2">
    <source>
        <dbReference type="Proteomes" id="UP000295124"/>
    </source>
</evidence>
<comment type="caution">
    <text evidence="1">The sequence shown here is derived from an EMBL/GenBank/DDBJ whole genome shotgun (WGS) entry which is preliminary data.</text>
</comment>
<name>A0A4R4YIX7_9ACTN</name>
<dbReference type="RefSeq" id="WP_132177289.1">
    <property type="nucleotide sequence ID" value="NZ_SMKX01000225.1"/>
</dbReference>
<gene>
    <name evidence="1" type="ORF">E1263_40065</name>
</gene>